<dbReference type="Gene3D" id="3.40.50.300">
    <property type="entry name" value="P-loop containing nucleotide triphosphate hydrolases"/>
    <property type="match status" value="1"/>
</dbReference>
<keyword evidence="2 5" id="KW-0545">Nucleotide biosynthesis</keyword>
<evidence type="ECO:0000313" key="9">
    <source>
        <dbReference type="EMBL" id="CAA9499797.1"/>
    </source>
</evidence>
<keyword evidence="4 5" id="KW-0418">Kinase</keyword>
<reference evidence="9" key="1">
    <citation type="submission" date="2020-02" db="EMBL/GenBank/DDBJ databases">
        <authorList>
            <person name="Meier V. D."/>
        </authorList>
    </citation>
    <scope>NUCLEOTIDE SEQUENCE</scope>
    <source>
        <strain evidence="9">AVDCRST_MAG05</strain>
    </source>
</reference>
<evidence type="ECO:0000256" key="6">
    <source>
        <dbReference type="RuleBase" id="RU003330"/>
    </source>
</evidence>
<feature type="region of interest" description="Disordered" evidence="8">
    <location>
        <begin position="115"/>
        <end position="143"/>
    </location>
</feature>
<keyword evidence="3 5" id="KW-0547">Nucleotide-binding</keyword>
<dbReference type="InterPro" id="IPR000850">
    <property type="entry name" value="Adenylat/UMP-CMP_kin"/>
</dbReference>
<comment type="function">
    <text evidence="5">Catalyzes the reversible transfer of the terminal phosphate group between ATP and AMP. Plays an important role in cellular energy homeostasis and in adenine nucleotide metabolism.</text>
</comment>
<dbReference type="GO" id="GO:0005524">
    <property type="term" value="F:ATP binding"/>
    <property type="evidence" value="ECO:0007669"/>
    <property type="project" value="UniProtKB-UniRule"/>
</dbReference>
<dbReference type="GO" id="GO:0044209">
    <property type="term" value="P:AMP salvage"/>
    <property type="evidence" value="ECO:0007669"/>
    <property type="project" value="UniProtKB-UniRule"/>
</dbReference>
<dbReference type="PANTHER" id="PTHR23359">
    <property type="entry name" value="NUCLEOTIDE KINASE"/>
    <property type="match status" value="1"/>
</dbReference>
<dbReference type="CDD" id="cd01428">
    <property type="entry name" value="ADK"/>
    <property type="match status" value="1"/>
</dbReference>
<comment type="subcellular location">
    <subcellularLocation>
        <location evidence="5 7">Cytoplasm</location>
    </subcellularLocation>
</comment>
<evidence type="ECO:0000256" key="7">
    <source>
        <dbReference type="RuleBase" id="RU003331"/>
    </source>
</evidence>
<keyword evidence="5 7" id="KW-0067">ATP-binding</keyword>
<dbReference type="Pfam" id="PF00406">
    <property type="entry name" value="ADK"/>
    <property type="match status" value="1"/>
</dbReference>
<dbReference type="AlphaFoldDB" id="A0A6J4SPA1"/>
<comment type="pathway">
    <text evidence="5">Purine metabolism; AMP biosynthesis via salvage pathway; AMP from ADP: step 1/1.</text>
</comment>
<dbReference type="UniPathway" id="UPA00588">
    <property type="reaction ID" value="UER00649"/>
</dbReference>
<organism evidence="9">
    <name type="scientific">uncultured Rubrobacteraceae bacterium</name>
    <dbReference type="NCBI Taxonomy" id="349277"/>
    <lineage>
        <taxon>Bacteria</taxon>
        <taxon>Bacillati</taxon>
        <taxon>Actinomycetota</taxon>
        <taxon>Rubrobacteria</taxon>
        <taxon>Rubrobacterales</taxon>
        <taxon>Rubrobacteraceae</taxon>
        <taxon>environmental samples</taxon>
    </lineage>
</organism>
<feature type="binding site" evidence="5">
    <location>
        <position position="17"/>
    </location>
    <ligand>
        <name>AMP</name>
        <dbReference type="ChEBI" id="CHEBI:456215"/>
    </ligand>
</feature>
<comment type="domain">
    <text evidence="5">Consists of three domains, a large central CORE domain and two small peripheral domains, NMPbind and LID, which undergo movements during catalysis. The LID domain closes over the site of phosphoryl transfer upon ATP binding. Assembling and dissambling the active center during each catalytic cycle provides an effective means to prevent ATP hydrolysis.</text>
</comment>
<feature type="binding site" evidence="5">
    <location>
        <position position="70"/>
    </location>
    <ligand>
        <name>AMP</name>
        <dbReference type="ChEBI" id="CHEBI:456215"/>
    </ligand>
</feature>
<gene>
    <name evidence="5" type="primary">adk</name>
    <name evidence="9" type="ORF">AVDCRST_MAG05-2373</name>
</gene>
<dbReference type="EMBL" id="CADCVM010000255">
    <property type="protein sequence ID" value="CAA9499797.1"/>
    <property type="molecule type" value="Genomic_DNA"/>
</dbReference>
<dbReference type="SUPFAM" id="SSF52540">
    <property type="entry name" value="P-loop containing nucleoside triphosphate hydrolases"/>
    <property type="match status" value="1"/>
</dbReference>
<feature type="binding site" evidence="5">
    <location>
        <position position="151"/>
    </location>
    <ligand>
        <name>AMP</name>
        <dbReference type="ChEBI" id="CHEBI:456215"/>
    </ligand>
</feature>
<dbReference type="PRINTS" id="PR00094">
    <property type="entry name" value="ADENYLTKNASE"/>
</dbReference>
<evidence type="ECO:0000256" key="3">
    <source>
        <dbReference type="ARBA" id="ARBA00022741"/>
    </source>
</evidence>
<proteinExistence type="inferred from homology"/>
<keyword evidence="1 5" id="KW-0808">Transferase</keyword>
<keyword evidence="5" id="KW-0963">Cytoplasm</keyword>
<name>A0A6J4SPA1_9ACTN</name>
<dbReference type="GO" id="GO:0004017">
    <property type="term" value="F:AMP kinase activity"/>
    <property type="evidence" value="ECO:0007669"/>
    <property type="project" value="UniProtKB-UniRule"/>
</dbReference>
<feature type="binding site" evidence="5">
    <location>
        <position position="179"/>
    </location>
    <ligand>
        <name>ATP</name>
        <dbReference type="ChEBI" id="CHEBI:30616"/>
    </ligand>
</feature>
<dbReference type="GO" id="GO:0005737">
    <property type="term" value="C:cytoplasm"/>
    <property type="evidence" value="ECO:0007669"/>
    <property type="project" value="UniProtKB-SubCell"/>
</dbReference>
<comment type="caution">
    <text evidence="5">Lacks conserved residue(s) required for the propagation of feature annotation.</text>
</comment>
<evidence type="ECO:0000256" key="4">
    <source>
        <dbReference type="ARBA" id="ARBA00022777"/>
    </source>
</evidence>
<comment type="similarity">
    <text evidence="5 6">Belongs to the adenylate kinase family.</text>
</comment>
<feature type="binding site" evidence="5">
    <location>
        <position position="140"/>
    </location>
    <ligand>
        <name>AMP</name>
        <dbReference type="ChEBI" id="CHEBI:456215"/>
    </ligand>
</feature>
<evidence type="ECO:0000256" key="5">
    <source>
        <dbReference type="HAMAP-Rule" id="MF_00235"/>
    </source>
</evidence>
<dbReference type="InterPro" id="IPR027417">
    <property type="entry name" value="P-loop_NTPase"/>
</dbReference>
<protein>
    <recommendedName>
        <fullName evidence="5 7">Adenylate kinase</fullName>
        <shortName evidence="5">AK</shortName>
        <ecNumber evidence="5 7">2.7.4.3</ecNumber>
    </recommendedName>
    <alternativeName>
        <fullName evidence="5">ATP-AMP transphosphorylase</fullName>
    </alternativeName>
    <alternativeName>
        <fullName evidence="5">ATP:AMP phosphotransferase</fullName>
    </alternativeName>
    <alternativeName>
        <fullName evidence="5">Adenylate monophosphate kinase</fullName>
    </alternativeName>
</protein>
<feature type="region of interest" description="NMP" evidence="5">
    <location>
        <begin position="11"/>
        <end position="40"/>
    </location>
</feature>
<sequence length="203" mass="22685">MPFYNRTPRLSTGDLVRAQIEARTPLGEEIRAHHDAGDPVPDEVVLGLLLPHVRTAGGFALDDFPVNVAQAETLDAELERRSAGPLHRVISLEGPTEDELVERVLGGRVHSRTTDVPYHLENDPPPGPGERLDPGPFVRRGDDTEEALRRRLGAYRREHELLKERYEERGVLTVVDARRPLDDVAEDVLGALGHPESERYYVS</sequence>
<evidence type="ECO:0000256" key="1">
    <source>
        <dbReference type="ARBA" id="ARBA00022679"/>
    </source>
</evidence>
<dbReference type="EC" id="2.7.4.3" evidence="5 7"/>
<dbReference type="HAMAP" id="MF_00235">
    <property type="entry name" value="Adenylate_kinase_Adk"/>
    <property type="match status" value="1"/>
</dbReference>
<evidence type="ECO:0000256" key="2">
    <source>
        <dbReference type="ARBA" id="ARBA00022727"/>
    </source>
</evidence>
<feature type="binding site" evidence="5">
    <location>
        <position position="12"/>
    </location>
    <ligand>
        <name>AMP</name>
        <dbReference type="ChEBI" id="CHEBI:456215"/>
    </ligand>
</feature>
<evidence type="ECO:0000256" key="8">
    <source>
        <dbReference type="SAM" id="MobiDB-lite"/>
    </source>
</evidence>
<feature type="region of interest" description="LID" evidence="5">
    <location>
        <begin position="106"/>
        <end position="143"/>
    </location>
</feature>
<accession>A0A6J4SPA1</accession>
<comment type="catalytic activity">
    <reaction evidence="5 7">
        <text>AMP + ATP = 2 ADP</text>
        <dbReference type="Rhea" id="RHEA:12973"/>
        <dbReference type="ChEBI" id="CHEBI:30616"/>
        <dbReference type="ChEBI" id="CHEBI:456215"/>
        <dbReference type="ChEBI" id="CHEBI:456216"/>
        <dbReference type="EC" id="2.7.4.3"/>
    </reaction>
</comment>
<comment type="subunit">
    <text evidence="5 7">Monomer.</text>
</comment>